<dbReference type="RefSeq" id="WP_093839170.1">
    <property type="nucleotide sequence ID" value="NZ_FOLM01000007.1"/>
</dbReference>
<keyword evidence="6" id="KW-1003">Cell membrane</keyword>
<evidence type="ECO:0000256" key="2">
    <source>
        <dbReference type="ARBA" id="ARBA00022692"/>
    </source>
</evidence>
<evidence type="ECO:0000256" key="1">
    <source>
        <dbReference type="ARBA" id="ARBA00004141"/>
    </source>
</evidence>
<dbReference type="GO" id="GO:0046677">
    <property type="term" value="P:response to antibiotic"/>
    <property type="evidence" value="ECO:0007669"/>
    <property type="project" value="UniProtKB-KW"/>
</dbReference>
<proteinExistence type="inferred from homology"/>
<sequence length="281" mass="29795">MASDTLLAPSAPSGAPGPAAGGAAPAGVRARLADSLHRTLALIHYNLLLRLRDPSQLISYLVTPMVFMLMLQPLYREALDAGTQWAVTGQLVMFSVFAMAIVGHSIFVEREWRTWDRLRASRAARAELLLGKGVPVFLVLLFQQAVLMVYGILVIGMDIPPSIPLLCLAMSVWGFTLLAMGAALATLVRSRGDLIVASDVGAILVSTIGGTFLPVDLMPGWAQALAPFSPGYWGLLVLRAAVEGDAAAMLGPTLVCLAIAVVFGAVATYRLAHGWGRSHLV</sequence>
<feature type="transmembrane region" description="Helical" evidence="6">
    <location>
        <begin position="163"/>
        <end position="187"/>
    </location>
</feature>
<feature type="region of interest" description="Disordered" evidence="7">
    <location>
        <begin position="1"/>
        <end position="22"/>
    </location>
</feature>
<protein>
    <recommendedName>
        <fullName evidence="6">Transport permease protein</fullName>
    </recommendedName>
</protein>
<evidence type="ECO:0000313" key="9">
    <source>
        <dbReference type="EMBL" id="SFC88187.1"/>
    </source>
</evidence>
<keyword evidence="5" id="KW-0046">Antibiotic resistance</keyword>
<feature type="domain" description="ABC transmembrane type-2" evidence="8">
    <location>
        <begin position="51"/>
        <end position="274"/>
    </location>
</feature>
<dbReference type="InterPro" id="IPR000412">
    <property type="entry name" value="ABC_2_transport"/>
</dbReference>
<dbReference type="PROSITE" id="PS51012">
    <property type="entry name" value="ABC_TM2"/>
    <property type="match status" value="1"/>
</dbReference>
<evidence type="ECO:0000256" key="4">
    <source>
        <dbReference type="ARBA" id="ARBA00023136"/>
    </source>
</evidence>
<keyword evidence="3 6" id="KW-1133">Transmembrane helix</keyword>
<feature type="transmembrane region" description="Helical" evidence="6">
    <location>
        <begin position="57"/>
        <end position="75"/>
    </location>
</feature>
<dbReference type="Proteomes" id="UP000199207">
    <property type="component" value="Unassembled WGS sequence"/>
</dbReference>
<evidence type="ECO:0000256" key="5">
    <source>
        <dbReference type="ARBA" id="ARBA00023251"/>
    </source>
</evidence>
<dbReference type="Pfam" id="PF01061">
    <property type="entry name" value="ABC2_membrane"/>
    <property type="match status" value="1"/>
</dbReference>
<evidence type="ECO:0000256" key="7">
    <source>
        <dbReference type="SAM" id="MobiDB-lite"/>
    </source>
</evidence>
<evidence type="ECO:0000256" key="6">
    <source>
        <dbReference type="RuleBase" id="RU361157"/>
    </source>
</evidence>
<dbReference type="PIRSF" id="PIRSF006648">
    <property type="entry name" value="DrrB"/>
    <property type="match status" value="1"/>
</dbReference>
<name>A0A1I1MRY3_9ACTN</name>
<keyword evidence="2 6" id="KW-0812">Transmembrane</keyword>
<feature type="compositionally biased region" description="Low complexity" evidence="7">
    <location>
        <begin position="8"/>
        <end position="22"/>
    </location>
</feature>
<dbReference type="InterPro" id="IPR051784">
    <property type="entry name" value="Nod_factor_ABC_transporter"/>
</dbReference>
<dbReference type="STRING" id="910347.SAMN05421773_10734"/>
<evidence type="ECO:0000259" key="8">
    <source>
        <dbReference type="PROSITE" id="PS51012"/>
    </source>
</evidence>
<keyword evidence="6" id="KW-0813">Transport</keyword>
<comment type="subcellular location">
    <subcellularLocation>
        <location evidence="6">Cell membrane</location>
        <topology evidence="6">Multi-pass membrane protein</topology>
    </subcellularLocation>
    <subcellularLocation>
        <location evidence="1">Membrane</location>
        <topology evidence="1">Multi-pass membrane protein</topology>
    </subcellularLocation>
</comment>
<gene>
    <name evidence="9" type="ORF">SAMN05421773_10734</name>
</gene>
<feature type="transmembrane region" description="Helical" evidence="6">
    <location>
        <begin position="87"/>
        <end position="108"/>
    </location>
</feature>
<keyword evidence="4 6" id="KW-0472">Membrane</keyword>
<dbReference type="GO" id="GO:0043190">
    <property type="term" value="C:ATP-binding cassette (ABC) transporter complex"/>
    <property type="evidence" value="ECO:0007669"/>
    <property type="project" value="InterPro"/>
</dbReference>
<evidence type="ECO:0000256" key="3">
    <source>
        <dbReference type="ARBA" id="ARBA00022989"/>
    </source>
</evidence>
<dbReference type="PANTHER" id="PTHR43229">
    <property type="entry name" value="NODULATION PROTEIN J"/>
    <property type="match status" value="1"/>
</dbReference>
<reference evidence="9 10" key="1">
    <citation type="submission" date="2016-10" db="EMBL/GenBank/DDBJ databases">
        <authorList>
            <person name="de Groot N.N."/>
        </authorList>
    </citation>
    <scope>NUCLEOTIDE SEQUENCE [LARGE SCALE GENOMIC DNA]</scope>
    <source>
        <strain evidence="9 10">CGMCC 4.5739</strain>
    </source>
</reference>
<dbReference type="OrthoDB" id="4526018at2"/>
<feature type="transmembrane region" description="Helical" evidence="6">
    <location>
        <begin position="194"/>
        <end position="215"/>
    </location>
</feature>
<dbReference type="EMBL" id="FOLM01000007">
    <property type="protein sequence ID" value="SFC88187.1"/>
    <property type="molecule type" value="Genomic_DNA"/>
</dbReference>
<accession>A0A1I1MRY3</accession>
<dbReference type="GO" id="GO:0140359">
    <property type="term" value="F:ABC-type transporter activity"/>
    <property type="evidence" value="ECO:0007669"/>
    <property type="project" value="InterPro"/>
</dbReference>
<comment type="similarity">
    <text evidence="6">Belongs to the ABC-2 integral membrane protein family.</text>
</comment>
<dbReference type="PANTHER" id="PTHR43229:SF2">
    <property type="entry name" value="NODULATION PROTEIN J"/>
    <property type="match status" value="1"/>
</dbReference>
<evidence type="ECO:0000313" key="10">
    <source>
        <dbReference type="Proteomes" id="UP000199207"/>
    </source>
</evidence>
<dbReference type="InterPro" id="IPR013525">
    <property type="entry name" value="ABC2_TM"/>
</dbReference>
<keyword evidence="10" id="KW-1185">Reference proteome</keyword>
<feature type="transmembrane region" description="Helical" evidence="6">
    <location>
        <begin position="254"/>
        <end position="272"/>
    </location>
</feature>
<dbReference type="AlphaFoldDB" id="A0A1I1MRY3"/>
<organism evidence="9 10">
    <name type="scientific">Streptomyces aidingensis</name>
    <dbReference type="NCBI Taxonomy" id="910347"/>
    <lineage>
        <taxon>Bacteria</taxon>
        <taxon>Bacillati</taxon>
        <taxon>Actinomycetota</taxon>
        <taxon>Actinomycetes</taxon>
        <taxon>Kitasatosporales</taxon>
        <taxon>Streptomycetaceae</taxon>
        <taxon>Streptomyces</taxon>
    </lineage>
</organism>
<feature type="transmembrane region" description="Helical" evidence="6">
    <location>
        <begin position="129"/>
        <end position="157"/>
    </location>
</feature>
<dbReference type="InterPro" id="IPR047817">
    <property type="entry name" value="ABC2_TM_bact-type"/>
</dbReference>